<evidence type="ECO:0008006" key="6">
    <source>
        <dbReference type="Google" id="ProtNLM"/>
    </source>
</evidence>
<dbReference type="FunCoup" id="A0A7M7MEJ6">
    <property type="interactions" value="54"/>
</dbReference>
<dbReference type="InParanoid" id="A0A7M7MEJ6"/>
<evidence type="ECO:0000313" key="5">
    <source>
        <dbReference type="Proteomes" id="UP000594260"/>
    </source>
</evidence>
<accession>A0A7M7MEJ6</accession>
<keyword evidence="5" id="KW-1185">Reference proteome</keyword>
<evidence type="ECO:0000256" key="2">
    <source>
        <dbReference type="PROSITE-ProRule" id="PRU00497"/>
    </source>
</evidence>
<dbReference type="PROSITE" id="PS00233">
    <property type="entry name" value="CHIT_BIND_RR_1"/>
    <property type="match status" value="1"/>
</dbReference>
<dbReference type="GO" id="GO:0062129">
    <property type="term" value="C:chitin-based extracellular matrix"/>
    <property type="evidence" value="ECO:0007669"/>
    <property type="project" value="TreeGrafter"/>
</dbReference>
<dbReference type="Proteomes" id="UP000594260">
    <property type="component" value="Unplaced"/>
</dbReference>
<dbReference type="Pfam" id="PF00379">
    <property type="entry name" value="Chitin_bind_4"/>
    <property type="match status" value="1"/>
</dbReference>
<keyword evidence="1 2" id="KW-0193">Cuticle</keyword>
<dbReference type="KEGG" id="vde:111254256"/>
<dbReference type="GO" id="GO:0008010">
    <property type="term" value="F:structural constituent of chitin-based larval cuticle"/>
    <property type="evidence" value="ECO:0007669"/>
    <property type="project" value="TreeGrafter"/>
</dbReference>
<sequence length="189" mass="18736">MKILIVLALAVAANAGVLLSSGHSTQHRSEDGLGNYAFSYDEKHSTGGSFRQETGSLGVKAGSYGLTDIDGRARTVHYVADGAGFRANIATNEPGTALSLPAAATYNTAPALAVAAAPVVTAPAYPASVAPATYVAPVTVAKATSYSTAVQHGAIHAAPVAVAAPAVVDYAVPAAIAASAEAKIPVPAV</sequence>
<feature type="signal peptide" evidence="3">
    <location>
        <begin position="1"/>
        <end position="15"/>
    </location>
</feature>
<dbReference type="AlphaFoldDB" id="A0A7M7MEJ6"/>
<reference evidence="4" key="1">
    <citation type="submission" date="2021-01" db="UniProtKB">
        <authorList>
            <consortium name="EnsemblMetazoa"/>
        </authorList>
    </citation>
    <scope>IDENTIFICATION</scope>
</reference>
<evidence type="ECO:0000256" key="3">
    <source>
        <dbReference type="SAM" id="SignalP"/>
    </source>
</evidence>
<dbReference type="InterPro" id="IPR000618">
    <property type="entry name" value="Insect_cuticle"/>
</dbReference>
<evidence type="ECO:0000313" key="4">
    <source>
        <dbReference type="EnsemblMetazoa" id="XP_022670643"/>
    </source>
</evidence>
<proteinExistence type="predicted"/>
<dbReference type="PANTHER" id="PTHR10380">
    <property type="entry name" value="CUTICLE PROTEIN"/>
    <property type="match status" value="1"/>
</dbReference>
<dbReference type="OrthoDB" id="8021718at2759"/>
<keyword evidence="3" id="KW-0732">Signal</keyword>
<dbReference type="OMA" id="AAYNAHH"/>
<evidence type="ECO:0000256" key="1">
    <source>
        <dbReference type="ARBA" id="ARBA00022460"/>
    </source>
</evidence>
<dbReference type="PROSITE" id="PS51155">
    <property type="entry name" value="CHIT_BIND_RR_2"/>
    <property type="match status" value="1"/>
</dbReference>
<dbReference type="InterPro" id="IPR031311">
    <property type="entry name" value="CHIT_BIND_RR_consensus"/>
</dbReference>
<dbReference type="EnsemblMetazoa" id="XM_022814908">
    <property type="protein sequence ID" value="XP_022670643"/>
    <property type="gene ID" value="LOC111254256"/>
</dbReference>
<name>A0A7M7MEJ6_VARDE</name>
<protein>
    <recommendedName>
        <fullName evidence="6">Cuticle protein 14</fullName>
    </recommendedName>
</protein>
<dbReference type="RefSeq" id="XP_022670643.1">
    <property type="nucleotide sequence ID" value="XM_022814908.1"/>
</dbReference>
<organism evidence="4 5">
    <name type="scientific">Varroa destructor</name>
    <name type="common">Honeybee mite</name>
    <dbReference type="NCBI Taxonomy" id="109461"/>
    <lineage>
        <taxon>Eukaryota</taxon>
        <taxon>Metazoa</taxon>
        <taxon>Ecdysozoa</taxon>
        <taxon>Arthropoda</taxon>
        <taxon>Chelicerata</taxon>
        <taxon>Arachnida</taxon>
        <taxon>Acari</taxon>
        <taxon>Parasitiformes</taxon>
        <taxon>Mesostigmata</taxon>
        <taxon>Gamasina</taxon>
        <taxon>Dermanyssoidea</taxon>
        <taxon>Varroidae</taxon>
        <taxon>Varroa</taxon>
    </lineage>
</organism>
<dbReference type="InterPro" id="IPR050468">
    <property type="entry name" value="Cuticle_Struct_Prot"/>
</dbReference>
<dbReference type="PANTHER" id="PTHR10380:SF173">
    <property type="entry name" value="CUTICULAR PROTEIN 47EF, ISOFORM C-RELATED"/>
    <property type="match status" value="1"/>
</dbReference>
<dbReference type="GeneID" id="111254256"/>
<feature type="chain" id="PRO_5029891609" description="Cuticle protein 14" evidence="3">
    <location>
        <begin position="16"/>
        <end position="189"/>
    </location>
</feature>